<accession>A0A9Q3CN82</accession>
<name>A0A9Q3CN82_9BASI</name>
<keyword evidence="3" id="KW-1185">Reference proteome</keyword>
<evidence type="ECO:0000313" key="3">
    <source>
        <dbReference type="Proteomes" id="UP000765509"/>
    </source>
</evidence>
<reference evidence="2" key="1">
    <citation type="submission" date="2021-03" db="EMBL/GenBank/DDBJ databases">
        <title>Draft genome sequence of rust myrtle Austropuccinia psidii MF-1, a brazilian biotype.</title>
        <authorList>
            <person name="Quecine M.C."/>
            <person name="Pachon D.M.R."/>
            <person name="Bonatelli M.L."/>
            <person name="Correr F.H."/>
            <person name="Franceschini L.M."/>
            <person name="Leite T.F."/>
            <person name="Margarido G.R.A."/>
            <person name="Almeida C.A."/>
            <person name="Ferrarezi J.A."/>
            <person name="Labate C.A."/>
        </authorList>
    </citation>
    <scope>NUCLEOTIDE SEQUENCE</scope>
    <source>
        <strain evidence="2">MF-1</strain>
    </source>
</reference>
<feature type="region of interest" description="Disordered" evidence="1">
    <location>
        <begin position="32"/>
        <end position="65"/>
    </location>
</feature>
<dbReference type="AlphaFoldDB" id="A0A9Q3CN82"/>
<dbReference type="EMBL" id="AVOT02009574">
    <property type="protein sequence ID" value="MBW0488384.1"/>
    <property type="molecule type" value="Genomic_DNA"/>
</dbReference>
<proteinExistence type="predicted"/>
<comment type="caution">
    <text evidence="2">The sequence shown here is derived from an EMBL/GenBank/DDBJ whole genome shotgun (WGS) entry which is preliminary data.</text>
</comment>
<evidence type="ECO:0000313" key="2">
    <source>
        <dbReference type="EMBL" id="MBW0488384.1"/>
    </source>
</evidence>
<gene>
    <name evidence="2" type="ORF">O181_028099</name>
</gene>
<organism evidence="2 3">
    <name type="scientific">Austropuccinia psidii MF-1</name>
    <dbReference type="NCBI Taxonomy" id="1389203"/>
    <lineage>
        <taxon>Eukaryota</taxon>
        <taxon>Fungi</taxon>
        <taxon>Dikarya</taxon>
        <taxon>Basidiomycota</taxon>
        <taxon>Pucciniomycotina</taxon>
        <taxon>Pucciniomycetes</taxon>
        <taxon>Pucciniales</taxon>
        <taxon>Sphaerophragmiaceae</taxon>
        <taxon>Austropuccinia</taxon>
    </lineage>
</organism>
<protein>
    <submittedName>
        <fullName evidence="2">Uncharacterized protein</fullName>
    </submittedName>
</protein>
<sequence length="102" mass="11745">MLRNRRSGYGHHYSWKKTQGNILHASIHLPIPKEPQNRGLEGYGSRSSAPQTPQRLIPMKHGKQEVQPAFTLGRTWGRLPEDMSQTDTFKIPYGNHQRLESQ</sequence>
<dbReference type="Proteomes" id="UP000765509">
    <property type="component" value="Unassembled WGS sequence"/>
</dbReference>
<feature type="compositionally biased region" description="Polar residues" evidence="1">
    <location>
        <begin position="45"/>
        <end position="54"/>
    </location>
</feature>
<evidence type="ECO:0000256" key="1">
    <source>
        <dbReference type="SAM" id="MobiDB-lite"/>
    </source>
</evidence>